<dbReference type="PROSITE" id="PS51318">
    <property type="entry name" value="TAT"/>
    <property type="match status" value="1"/>
</dbReference>
<proteinExistence type="inferred from homology"/>
<dbReference type="Gene3D" id="3.40.190.150">
    <property type="entry name" value="Bordetella uptake gene, domain 1"/>
    <property type="match status" value="1"/>
</dbReference>
<gene>
    <name evidence="2" type="ORF">ABH992_006749</name>
</gene>
<organism evidence="2 3">
    <name type="scientific">Bradyrhizobium yuanmingense</name>
    <dbReference type="NCBI Taxonomy" id="108015"/>
    <lineage>
        <taxon>Bacteria</taxon>
        <taxon>Pseudomonadati</taxon>
        <taxon>Pseudomonadota</taxon>
        <taxon>Alphaproteobacteria</taxon>
        <taxon>Hyphomicrobiales</taxon>
        <taxon>Nitrobacteraceae</taxon>
        <taxon>Bradyrhizobium</taxon>
    </lineage>
</organism>
<keyword evidence="3" id="KW-1185">Reference proteome</keyword>
<evidence type="ECO:0000313" key="3">
    <source>
        <dbReference type="Proteomes" id="UP001565474"/>
    </source>
</evidence>
<reference evidence="2 3" key="1">
    <citation type="submission" date="2024-07" db="EMBL/GenBank/DDBJ databases">
        <title>Genomic Encyclopedia of Type Strains, Phase V (KMG-V): Genome sequencing to study the core and pangenomes of soil and plant-associated prokaryotes.</title>
        <authorList>
            <person name="Whitman W."/>
        </authorList>
    </citation>
    <scope>NUCLEOTIDE SEQUENCE [LARGE SCALE GENOMIC DNA]</scope>
    <source>
        <strain evidence="2 3">USDA 222</strain>
    </source>
</reference>
<keyword evidence="2" id="KW-0675">Receptor</keyword>
<dbReference type="EMBL" id="JBGBZN010000002">
    <property type="protein sequence ID" value="MEY9474350.1"/>
    <property type="molecule type" value="Genomic_DNA"/>
</dbReference>
<dbReference type="Pfam" id="PF03401">
    <property type="entry name" value="TctC"/>
    <property type="match status" value="1"/>
</dbReference>
<dbReference type="PANTHER" id="PTHR42928">
    <property type="entry name" value="TRICARBOXYLATE-BINDING PROTEIN"/>
    <property type="match status" value="1"/>
</dbReference>
<dbReference type="InterPro" id="IPR006311">
    <property type="entry name" value="TAT_signal"/>
</dbReference>
<accession>A0ABV4GTF1</accession>
<comment type="similarity">
    <text evidence="1">Belongs to the UPF0065 (bug) family.</text>
</comment>
<dbReference type="Proteomes" id="UP001565474">
    <property type="component" value="Unassembled WGS sequence"/>
</dbReference>
<name>A0ABV4GTF1_9BRAD</name>
<dbReference type="InterPro" id="IPR042100">
    <property type="entry name" value="Bug_dom1"/>
</dbReference>
<dbReference type="InterPro" id="IPR005064">
    <property type="entry name" value="BUG"/>
</dbReference>
<comment type="caution">
    <text evidence="2">The sequence shown here is derived from an EMBL/GenBank/DDBJ whole genome shotgun (WGS) entry which is preliminary data.</text>
</comment>
<sequence length="117" mass="12484">MASFKVTRRALLGTIAGGLAAGSGMRAHAEDAWPSRMVRLISPYGPGGSNDISLRLLAEEFGRSLRQQFIVENKPGAGTRIANDMVAHAPGDGYTILYVAAPYATAEALFGKLTYER</sequence>
<protein>
    <submittedName>
        <fullName evidence="2">Tripartite-type tricarboxylate transporter receptor subunit TctC</fullName>
    </submittedName>
</protein>
<dbReference type="PANTHER" id="PTHR42928:SF5">
    <property type="entry name" value="BLR1237 PROTEIN"/>
    <property type="match status" value="1"/>
</dbReference>
<evidence type="ECO:0000256" key="1">
    <source>
        <dbReference type="ARBA" id="ARBA00006987"/>
    </source>
</evidence>
<evidence type="ECO:0000313" key="2">
    <source>
        <dbReference type="EMBL" id="MEY9474350.1"/>
    </source>
</evidence>